<dbReference type="OMA" id="YGSEEVW"/>
<keyword evidence="1 3" id="KW-0560">Oxidoreductase</keyword>
<proteinExistence type="inferred from homology"/>
<dbReference type="SUPFAM" id="SSF52283">
    <property type="entry name" value="Formate/glycerate dehydrogenase catalytic domain-like"/>
    <property type="match status" value="1"/>
</dbReference>
<dbReference type="Gene3D" id="3.40.50.720">
    <property type="entry name" value="NAD(P)-binding Rossmann-like Domain"/>
    <property type="match status" value="2"/>
</dbReference>
<dbReference type="Proteomes" id="UP000554766">
    <property type="component" value="Unassembled WGS sequence"/>
</dbReference>
<dbReference type="GO" id="GO:0005829">
    <property type="term" value="C:cytosol"/>
    <property type="evidence" value="ECO:0007669"/>
    <property type="project" value="TreeGrafter"/>
</dbReference>
<accession>A0A7L4PAV5</accession>
<dbReference type="CDD" id="cd12165">
    <property type="entry name" value="2-Hacid_dh_6"/>
    <property type="match status" value="1"/>
</dbReference>
<dbReference type="InterPro" id="IPR036291">
    <property type="entry name" value="NAD(P)-bd_dom_sf"/>
</dbReference>
<keyword evidence="7" id="KW-1185">Reference proteome</keyword>
<dbReference type="InterPro" id="IPR006140">
    <property type="entry name" value="D-isomer_DH_NAD-bd"/>
</dbReference>
<dbReference type="InterPro" id="IPR006139">
    <property type="entry name" value="D-isomer_2_OHA_DH_cat_dom"/>
</dbReference>
<dbReference type="GO" id="GO:0016618">
    <property type="term" value="F:hydroxypyruvate reductase [NAD(P)H] activity"/>
    <property type="evidence" value="ECO:0007669"/>
    <property type="project" value="TreeGrafter"/>
</dbReference>
<comment type="similarity">
    <text evidence="3">Belongs to the D-isomer specific 2-hydroxyacid dehydrogenase family.</text>
</comment>
<name>A0A7L4PAV5_9CREN</name>
<dbReference type="Pfam" id="PF00389">
    <property type="entry name" value="2-Hacid_dh"/>
    <property type="match status" value="1"/>
</dbReference>
<keyword evidence="2" id="KW-0520">NAD</keyword>
<organism evidence="6 7">
    <name type="scientific">Pyrobaculum arsenaticum</name>
    <dbReference type="NCBI Taxonomy" id="121277"/>
    <lineage>
        <taxon>Archaea</taxon>
        <taxon>Thermoproteota</taxon>
        <taxon>Thermoprotei</taxon>
        <taxon>Thermoproteales</taxon>
        <taxon>Thermoproteaceae</taxon>
        <taxon>Pyrobaculum</taxon>
    </lineage>
</organism>
<dbReference type="SUPFAM" id="SSF51735">
    <property type="entry name" value="NAD(P)-binding Rossmann-fold domains"/>
    <property type="match status" value="1"/>
</dbReference>
<evidence type="ECO:0000256" key="2">
    <source>
        <dbReference type="ARBA" id="ARBA00023027"/>
    </source>
</evidence>
<dbReference type="Pfam" id="PF02826">
    <property type="entry name" value="2-Hacid_dh_C"/>
    <property type="match status" value="1"/>
</dbReference>
<dbReference type="EMBL" id="JAAVJF010000003">
    <property type="protein sequence ID" value="NYR15813.1"/>
    <property type="molecule type" value="Genomic_DNA"/>
</dbReference>
<dbReference type="PANTHER" id="PTHR10996">
    <property type="entry name" value="2-HYDROXYACID DEHYDROGENASE-RELATED"/>
    <property type="match status" value="1"/>
</dbReference>
<feature type="domain" description="D-isomer specific 2-hydroxyacid dehydrogenase catalytic" evidence="4">
    <location>
        <begin position="40"/>
        <end position="294"/>
    </location>
</feature>
<evidence type="ECO:0000259" key="5">
    <source>
        <dbReference type="Pfam" id="PF02826"/>
    </source>
</evidence>
<dbReference type="PANTHER" id="PTHR10996:SF178">
    <property type="entry name" value="2-HYDROXYACID DEHYDROGENASE YGL185C-RELATED"/>
    <property type="match status" value="1"/>
</dbReference>
<evidence type="ECO:0000259" key="4">
    <source>
        <dbReference type="Pfam" id="PF00389"/>
    </source>
</evidence>
<dbReference type="GeneID" id="5055438"/>
<evidence type="ECO:0000313" key="6">
    <source>
        <dbReference type="EMBL" id="NYR15813.1"/>
    </source>
</evidence>
<dbReference type="GO" id="GO:0030267">
    <property type="term" value="F:glyoxylate reductase (NADPH) activity"/>
    <property type="evidence" value="ECO:0007669"/>
    <property type="project" value="TreeGrafter"/>
</dbReference>
<evidence type="ECO:0000256" key="1">
    <source>
        <dbReference type="ARBA" id="ARBA00023002"/>
    </source>
</evidence>
<feature type="domain" description="D-isomer specific 2-hydroxyacid dehydrogenase NAD-binding" evidence="5">
    <location>
        <begin position="91"/>
        <end position="262"/>
    </location>
</feature>
<dbReference type="AlphaFoldDB" id="A0A7L4PAV5"/>
<gene>
    <name evidence="6" type="ORF">HC235_07660</name>
</gene>
<dbReference type="RefSeq" id="WP_011899734.1">
    <property type="nucleotide sequence ID" value="NZ_JAAVJF010000003.1"/>
</dbReference>
<dbReference type="InterPro" id="IPR050223">
    <property type="entry name" value="D-isomer_2-hydroxyacid_DH"/>
</dbReference>
<dbReference type="GO" id="GO:0051287">
    <property type="term" value="F:NAD binding"/>
    <property type="evidence" value="ECO:0007669"/>
    <property type="project" value="InterPro"/>
</dbReference>
<evidence type="ECO:0000313" key="7">
    <source>
        <dbReference type="Proteomes" id="UP000554766"/>
    </source>
</evidence>
<protein>
    <submittedName>
        <fullName evidence="6">Hydroxyacid dehydrogenase</fullName>
    </submittedName>
</protein>
<evidence type="ECO:0000256" key="3">
    <source>
        <dbReference type="RuleBase" id="RU003719"/>
    </source>
</evidence>
<comment type="caution">
    <text evidence="6">The sequence shown here is derived from an EMBL/GenBank/DDBJ whole genome shotgun (WGS) entry which is preliminary data.</text>
</comment>
<reference evidence="6 7" key="1">
    <citation type="journal article" date="2020" name="Nat. Commun.">
        <title>The structures of two archaeal type IV pili illuminate evolutionary relationships.</title>
        <authorList>
            <person name="Wang F."/>
            <person name="Baquero D.P."/>
            <person name="Su Z."/>
            <person name="Beltran L.C."/>
            <person name="Prangishvili D."/>
            <person name="Krupovic M."/>
            <person name="Egelman E.H."/>
        </authorList>
    </citation>
    <scope>NUCLEOTIDE SEQUENCE [LARGE SCALE GENOMIC DNA]</scope>
    <source>
        <strain evidence="6 7">2GA</strain>
    </source>
</reference>
<sequence length="301" mass="33641">MELYVNFNLPKEAEEELGRYYKIVKGGDLSGVEVAFVYRLSPEELKKMPKLKFIQVVLAGLDHLPWEHIPPHVVVAGNAGSNADAVTEFALGLLLASYKRIIHYSEKMRRGDYDKNLEVPLLQGKKVAVLGLGEIGIRVARLIAALGAEVWGFARTPREGPWRFTSSLEEALRGAKAAVCALPLTRRTRGLIRYEHLALMAEDGVFVNVGRAEVVDREGALRIVKERPRFVFASDVWWGRNDFAKDAEFFSLPNVVATPWVAGGYGSEEVWRKMVMDAVKNLIAYATGGVVRNIARRDDYL</sequence>